<gene>
    <name evidence="9" type="primary">pth</name>
    <name evidence="11" type="ORF">SAMN04487946_101286</name>
</gene>
<organism evidence="11 12">
    <name type="scientific">Halobellus clavatus</name>
    <dbReference type="NCBI Taxonomy" id="660517"/>
    <lineage>
        <taxon>Archaea</taxon>
        <taxon>Methanobacteriati</taxon>
        <taxon>Methanobacteriota</taxon>
        <taxon>Stenosarchaea group</taxon>
        <taxon>Halobacteria</taxon>
        <taxon>Halobacteriales</taxon>
        <taxon>Haloferacaceae</taxon>
        <taxon>Halobellus</taxon>
    </lineage>
</organism>
<accession>A0A1H3CZK7</accession>
<dbReference type="STRING" id="660517.SAMN04487946_101286"/>
<keyword evidence="12" id="KW-1185">Reference proteome</keyword>
<evidence type="ECO:0000256" key="10">
    <source>
        <dbReference type="SAM" id="MobiDB-lite"/>
    </source>
</evidence>
<evidence type="ECO:0000256" key="4">
    <source>
        <dbReference type="ARBA" id="ARBA00022490"/>
    </source>
</evidence>
<dbReference type="FunFam" id="3.40.1490.10:FF:000001">
    <property type="entry name" value="Peptidyl-tRNA hydrolase 2"/>
    <property type="match status" value="1"/>
</dbReference>
<dbReference type="PANTHER" id="PTHR12649">
    <property type="entry name" value="PEPTIDYL-TRNA HYDROLASE 2"/>
    <property type="match status" value="1"/>
</dbReference>
<evidence type="ECO:0000256" key="3">
    <source>
        <dbReference type="ARBA" id="ARBA00013260"/>
    </source>
</evidence>
<dbReference type="EC" id="3.1.1.29" evidence="3 9"/>
<dbReference type="InterPro" id="IPR023476">
    <property type="entry name" value="Pep_tRNA_hydro_II_dom_sf"/>
</dbReference>
<dbReference type="AlphaFoldDB" id="A0A1H3CZK7"/>
<dbReference type="HAMAP" id="MF_00628">
    <property type="entry name" value="Pept_tRNA_hydro_arch"/>
    <property type="match status" value="1"/>
</dbReference>
<dbReference type="InterPro" id="IPR034759">
    <property type="entry name" value="Pept_tRNA_hydro_arch"/>
</dbReference>
<dbReference type="RefSeq" id="WP_089764335.1">
    <property type="nucleotide sequence ID" value="NZ_FNPB01000001.1"/>
</dbReference>
<sequence>MKQAIVARTDLGMGRGKLAAQVAHASLSAYEDTGRRTRTEWKGGGQKKVVLKADGEDALFRLADEAERLGLPNAIVRDAGHTQVDPGTVTCLAVGPGSDEEVDRVTGDLSLY</sequence>
<evidence type="ECO:0000256" key="1">
    <source>
        <dbReference type="ARBA" id="ARBA00003043"/>
    </source>
</evidence>
<dbReference type="GO" id="GO:0004045">
    <property type="term" value="F:peptidyl-tRNA hydrolase activity"/>
    <property type="evidence" value="ECO:0007669"/>
    <property type="project" value="UniProtKB-UniRule"/>
</dbReference>
<reference evidence="12" key="1">
    <citation type="submission" date="2016-10" db="EMBL/GenBank/DDBJ databases">
        <authorList>
            <person name="Varghese N."/>
            <person name="Submissions S."/>
        </authorList>
    </citation>
    <scope>NUCLEOTIDE SEQUENCE [LARGE SCALE GENOMIC DNA]</scope>
    <source>
        <strain evidence="12">CGMCC 1.10118</strain>
    </source>
</reference>
<evidence type="ECO:0000256" key="9">
    <source>
        <dbReference type="HAMAP-Rule" id="MF_00628"/>
    </source>
</evidence>
<evidence type="ECO:0000256" key="7">
    <source>
        <dbReference type="ARBA" id="ARBA00048707"/>
    </source>
</evidence>
<dbReference type="NCBIfam" id="NF003314">
    <property type="entry name" value="PRK04322.1"/>
    <property type="match status" value="1"/>
</dbReference>
<comment type="function">
    <text evidence="1 9">The natural substrate for this enzyme may be peptidyl-tRNAs which drop off the ribosome during protein synthesis.</text>
</comment>
<keyword evidence="4 9" id="KW-0963">Cytoplasm</keyword>
<dbReference type="CDD" id="cd02430">
    <property type="entry name" value="PTH2"/>
    <property type="match status" value="1"/>
</dbReference>
<name>A0A1H3CZK7_9EURY</name>
<protein>
    <recommendedName>
        <fullName evidence="8 9">Peptidyl-tRNA hydrolase</fullName>
        <shortName evidence="9">PTH</shortName>
        <ecNumber evidence="3 9">3.1.1.29</ecNumber>
    </recommendedName>
</protein>
<keyword evidence="5 9" id="KW-0378">Hydrolase</keyword>
<evidence type="ECO:0000256" key="6">
    <source>
        <dbReference type="ARBA" id="ARBA00038050"/>
    </source>
</evidence>
<evidence type="ECO:0000313" key="12">
    <source>
        <dbReference type="Proteomes" id="UP000199170"/>
    </source>
</evidence>
<comment type="subcellular location">
    <subcellularLocation>
        <location evidence="2 9">Cytoplasm</location>
    </subcellularLocation>
</comment>
<dbReference type="NCBIfam" id="TIGR00283">
    <property type="entry name" value="arch_pth2"/>
    <property type="match status" value="1"/>
</dbReference>
<feature type="region of interest" description="Disordered" evidence="10">
    <location>
        <begin position="91"/>
        <end position="112"/>
    </location>
</feature>
<dbReference type="Gene3D" id="3.40.1490.10">
    <property type="entry name" value="Bit1"/>
    <property type="match status" value="1"/>
</dbReference>
<evidence type="ECO:0000256" key="2">
    <source>
        <dbReference type="ARBA" id="ARBA00004496"/>
    </source>
</evidence>
<dbReference type="GO" id="GO:0005829">
    <property type="term" value="C:cytosol"/>
    <property type="evidence" value="ECO:0007669"/>
    <property type="project" value="TreeGrafter"/>
</dbReference>
<comment type="similarity">
    <text evidence="6 9">Belongs to the PTH2 family.</text>
</comment>
<dbReference type="Pfam" id="PF01981">
    <property type="entry name" value="PTH2"/>
    <property type="match status" value="1"/>
</dbReference>
<evidence type="ECO:0000313" key="11">
    <source>
        <dbReference type="EMBL" id="SDX59663.1"/>
    </source>
</evidence>
<evidence type="ECO:0000256" key="8">
    <source>
        <dbReference type="ARBA" id="ARBA00050038"/>
    </source>
</evidence>
<dbReference type="SUPFAM" id="SSF102462">
    <property type="entry name" value="Peptidyl-tRNA hydrolase II"/>
    <property type="match status" value="1"/>
</dbReference>
<dbReference type="Proteomes" id="UP000199170">
    <property type="component" value="Unassembled WGS sequence"/>
</dbReference>
<proteinExistence type="inferred from homology"/>
<dbReference type="GO" id="GO:0006412">
    <property type="term" value="P:translation"/>
    <property type="evidence" value="ECO:0007669"/>
    <property type="project" value="UniProtKB-UniRule"/>
</dbReference>
<dbReference type="OrthoDB" id="6075at2157"/>
<dbReference type="InterPro" id="IPR002833">
    <property type="entry name" value="PTH2"/>
</dbReference>
<comment type="catalytic activity">
    <reaction evidence="7 9">
        <text>an N-acyl-L-alpha-aminoacyl-tRNA + H2O = an N-acyl-L-amino acid + a tRNA + H(+)</text>
        <dbReference type="Rhea" id="RHEA:54448"/>
        <dbReference type="Rhea" id="RHEA-COMP:10123"/>
        <dbReference type="Rhea" id="RHEA-COMP:13883"/>
        <dbReference type="ChEBI" id="CHEBI:15377"/>
        <dbReference type="ChEBI" id="CHEBI:15378"/>
        <dbReference type="ChEBI" id="CHEBI:59874"/>
        <dbReference type="ChEBI" id="CHEBI:78442"/>
        <dbReference type="ChEBI" id="CHEBI:138191"/>
        <dbReference type="EC" id="3.1.1.29"/>
    </reaction>
</comment>
<evidence type="ECO:0000256" key="5">
    <source>
        <dbReference type="ARBA" id="ARBA00022801"/>
    </source>
</evidence>
<dbReference type="EMBL" id="FNPB01000001">
    <property type="protein sequence ID" value="SDX59663.1"/>
    <property type="molecule type" value="Genomic_DNA"/>
</dbReference>
<dbReference type="PANTHER" id="PTHR12649:SF11">
    <property type="entry name" value="PEPTIDYL-TRNA HYDROLASE 2, MITOCHONDRIAL"/>
    <property type="match status" value="1"/>
</dbReference>